<dbReference type="RefSeq" id="WP_189024686.1">
    <property type="nucleotide sequence ID" value="NZ_BMKR01000007.1"/>
</dbReference>
<gene>
    <name evidence="1" type="ORF">GCM10010912_21860</name>
</gene>
<protein>
    <submittedName>
        <fullName evidence="1">Uncharacterized protein</fullName>
    </submittedName>
</protein>
<dbReference type="EMBL" id="BMKR01000007">
    <property type="protein sequence ID" value="GGF76374.1"/>
    <property type="molecule type" value="Genomic_DNA"/>
</dbReference>
<dbReference type="AlphaFoldDB" id="A0A917C883"/>
<comment type="caution">
    <text evidence="1">The sequence shown here is derived from an EMBL/GenBank/DDBJ whole genome shotgun (WGS) entry which is preliminary data.</text>
</comment>
<organism evidence="1 2">
    <name type="scientific">Paenibacillus albidus</name>
    <dbReference type="NCBI Taxonomy" id="2041023"/>
    <lineage>
        <taxon>Bacteria</taxon>
        <taxon>Bacillati</taxon>
        <taxon>Bacillota</taxon>
        <taxon>Bacilli</taxon>
        <taxon>Bacillales</taxon>
        <taxon>Paenibacillaceae</taxon>
        <taxon>Paenibacillus</taxon>
    </lineage>
</organism>
<reference evidence="1" key="1">
    <citation type="journal article" date="2014" name="Int. J. Syst. Evol. Microbiol.">
        <title>Complete genome sequence of Corynebacterium casei LMG S-19264T (=DSM 44701T), isolated from a smear-ripened cheese.</title>
        <authorList>
            <consortium name="US DOE Joint Genome Institute (JGI-PGF)"/>
            <person name="Walter F."/>
            <person name="Albersmeier A."/>
            <person name="Kalinowski J."/>
            <person name="Ruckert C."/>
        </authorList>
    </citation>
    <scope>NUCLEOTIDE SEQUENCE</scope>
    <source>
        <strain evidence="1">CGMCC 1.16134</strain>
    </source>
</reference>
<proteinExistence type="predicted"/>
<dbReference type="Proteomes" id="UP000637643">
    <property type="component" value="Unassembled WGS sequence"/>
</dbReference>
<name>A0A917C883_9BACL</name>
<evidence type="ECO:0000313" key="2">
    <source>
        <dbReference type="Proteomes" id="UP000637643"/>
    </source>
</evidence>
<accession>A0A917C883</accession>
<reference evidence="1" key="2">
    <citation type="submission" date="2020-09" db="EMBL/GenBank/DDBJ databases">
        <authorList>
            <person name="Sun Q."/>
            <person name="Zhou Y."/>
        </authorList>
    </citation>
    <scope>NUCLEOTIDE SEQUENCE</scope>
    <source>
        <strain evidence="1">CGMCC 1.16134</strain>
    </source>
</reference>
<sequence>MNEIFSRTSSAAVMMAGKPDQIQAVLAGWMAQYGRDMPLVYILSLQAEHRSRPCKAG</sequence>
<evidence type="ECO:0000313" key="1">
    <source>
        <dbReference type="EMBL" id="GGF76374.1"/>
    </source>
</evidence>
<keyword evidence="2" id="KW-1185">Reference proteome</keyword>